<comment type="caution">
    <text evidence="3">The sequence shown here is derived from an EMBL/GenBank/DDBJ whole genome shotgun (WGS) entry which is preliminary data.</text>
</comment>
<protein>
    <submittedName>
        <fullName evidence="3">Relaxase domain-containing protein</fullName>
    </submittedName>
</protein>
<dbReference type="NCBIfam" id="NF041492">
    <property type="entry name" value="MobF"/>
    <property type="match status" value="1"/>
</dbReference>
<feature type="region of interest" description="Disordered" evidence="1">
    <location>
        <begin position="1423"/>
        <end position="1470"/>
    </location>
</feature>
<sequence>MVLRISSGYSPDYLLREVATGRENYYTKAVAEGEPPGRWWGAGAESLGLTGLVDAQDMRAVYERFLDPRDPNFRTPSKWAEVSTLGHTGRQYLSEDEVYAQLLSKEPDAPAERRTELRTQAGREARRNVAFFDVTFNVQKSVTLLHTAFEAQEVAARHHGQHETAAAWGEFRQAVEDSIWAGNNAALAYLAERAGYSRIGHHGGAAGRFIDAHDWTVASFFQHDSRDHDPHLHIHNAVLNRVEGADGKFRTLDSRALYKWRSAAAAVAERVTAERLTDALGVQLAMRPDGKAREVVGIDPAAMALISNRRRTLTAKAAELVAAFETRYGRAPTSLERERLTQQATLLTRARKSSTGKSRDEVLDRVDATVRREVDGGLAGVAHTVLAGRGAAARAGQAWEPTAVIETALADVQAKRSAWTRADLTAALNDALPDHLGLTAGAQVAEFLERLTDEALRLAVPVDAARPGDDQLPGELRLANGESAYRAPGAQLYVTPDQLRTERALVAATAHGDAAALPRHVADRFVEELAESGIELGVDQAAAVRGVLTSGAQIESLVGPAGTGKSFVVGALARAWSSPELTGGTPRRVFGLATSQIATDVLTGEGLTARNVARWLATQDRLSAGAGSGGPQPVDTDAAWRLRAGDLVVVDESAMTETAALAAIHRHVEAADAKLLLVGDHRQLAAVGAGGAMDLAAAEGTRYELAEARRFTAPWERDASLRLRSGDASVLGVYHQQGRLVDASTREQAEQSAAQAWLGDTLAGRRSILLVDTNEQAAHLSAQLRAELVRLGRVEEHGVPLGLQGTYAGVGDLVQARLNGWDLAGYEGNRRGPVNRETYRVVAVRDDGGLQVAPVRGLADASDEELMALPGHYVVEHLALGYASTVHAAQGLTVDTSHSVVTAGTSPAALYVGMSRGRAANVAHVATTAEVDDAAQGGHQHSQHRNPRAVCEAVLDTADLAENRSALATAAESATEAGSVRTAAELLADASQLAATARTVGWLDRLTAEGALTLRERSKLAAEDGAATLTRVLRRVELAGRDAYAVLASAVGQRPLDDAHSPTNVLYTRIKDQGRFDPVGESWADWTPRVDDPEWQNYLDALARAADERAAQLGEEIAAEAPEWAVEAFGPPPTDADAREEWEADAGRVAAYRELRGVEDPTEALGRAPAAGQIEAYAAFRAAWRAVGRPEADRDELELTDGQLRVRMRAAAREAACAPRYVANELAGTRQAADTHRQRAALRTAEAAATADAAEQTRLHQEAADAVAVAAMLDAQAEQLQQVDDARGEWLATTATTRVNGERAAAELAARHVDEDPEPAVTAQEWLDAHRADQTVEDRHRPIVDEVEFTDHDTHTRTEPTTIEQMDADAVGYVDAARPDLRDVAASRPAPVNEDAVRVPSSDETDANVAWAKRVLDEVNSRAAEDARMEEAERNAQLARWHAADDVDGQERDAADGAGDAAVLDRADAG</sequence>
<reference evidence="3" key="1">
    <citation type="submission" date="2021-04" db="EMBL/GenBank/DDBJ databases">
        <title>Pseudonocardia sp. nov., isolated from sandy soil of mangrove forest.</title>
        <authorList>
            <person name="Zan Z."/>
            <person name="Huang R."/>
            <person name="Liu W."/>
        </authorList>
    </citation>
    <scope>NUCLEOTIDE SEQUENCE</scope>
    <source>
        <strain evidence="3">S2-4</strain>
    </source>
</reference>
<dbReference type="Pfam" id="PF13604">
    <property type="entry name" value="AAA_30"/>
    <property type="match status" value="1"/>
</dbReference>
<evidence type="ECO:0000256" key="1">
    <source>
        <dbReference type="SAM" id="MobiDB-lite"/>
    </source>
</evidence>
<gene>
    <name evidence="3" type="ORF">KDL28_27910</name>
</gene>
<dbReference type="CDD" id="cd18809">
    <property type="entry name" value="SF1_C_RecD"/>
    <property type="match status" value="1"/>
</dbReference>
<dbReference type="InterPro" id="IPR027417">
    <property type="entry name" value="P-loop_NTPase"/>
</dbReference>
<feature type="compositionally biased region" description="Basic and acidic residues" evidence="1">
    <location>
        <begin position="1423"/>
        <end position="1434"/>
    </location>
</feature>
<proteinExistence type="predicted"/>
<accession>A0ABT1A7F9</accession>
<dbReference type="EMBL" id="JAGSOV010000060">
    <property type="protein sequence ID" value="MCO1658901.1"/>
    <property type="molecule type" value="Genomic_DNA"/>
</dbReference>
<dbReference type="Gene3D" id="3.40.50.300">
    <property type="entry name" value="P-loop containing nucleotide triphosphate hydrolases"/>
    <property type="match status" value="1"/>
</dbReference>
<organism evidence="3 4">
    <name type="scientific">Pseudonocardia humida</name>
    <dbReference type="NCBI Taxonomy" id="2800819"/>
    <lineage>
        <taxon>Bacteria</taxon>
        <taxon>Bacillati</taxon>
        <taxon>Actinomycetota</taxon>
        <taxon>Actinomycetes</taxon>
        <taxon>Pseudonocardiales</taxon>
        <taxon>Pseudonocardiaceae</taxon>
        <taxon>Pseudonocardia</taxon>
    </lineage>
</organism>
<feature type="compositionally biased region" description="Basic and acidic residues" evidence="1">
    <location>
        <begin position="1442"/>
        <end position="1455"/>
    </location>
</feature>
<evidence type="ECO:0000313" key="4">
    <source>
        <dbReference type="Proteomes" id="UP001165283"/>
    </source>
</evidence>
<dbReference type="SUPFAM" id="SSF52540">
    <property type="entry name" value="P-loop containing nucleoside triphosphate hydrolases"/>
    <property type="match status" value="2"/>
</dbReference>
<dbReference type="SUPFAM" id="SSF55464">
    <property type="entry name" value="Origin of replication-binding domain, RBD-like"/>
    <property type="match status" value="1"/>
</dbReference>
<dbReference type="InterPro" id="IPR014862">
    <property type="entry name" value="TrwC"/>
</dbReference>
<name>A0ABT1A7F9_9PSEU</name>
<dbReference type="Proteomes" id="UP001165283">
    <property type="component" value="Unassembled WGS sequence"/>
</dbReference>
<dbReference type="RefSeq" id="WP_252443351.1">
    <property type="nucleotide sequence ID" value="NZ_JAGSOV010000060.1"/>
</dbReference>
<keyword evidence="4" id="KW-1185">Reference proteome</keyword>
<feature type="domain" description="TrwC relaxase" evidence="2">
    <location>
        <begin position="12"/>
        <end position="363"/>
    </location>
</feature>
<dbReference type="Pfam" id="PF08751">
    <property type="entry name" value="TrwC"/>
    <property type="match status" value="1"/>
</dbReference>
<evidence type="ECO:0000313" key="3">
    <source>
        <dbReference type="EMBL" id="MCO1658901.1"/>
    </source>
</evidence>
<evidence type="ECO:0000259" key="2">
    <source>
        <dbReference type="Pfam" id="PF08751"/>
    </source>
</evidence>